<dbReference type="STRING" id="331657.A0A4V5NDL8"/>
<gene>
    <name evidence="5" type="ORF">B0A49_11569</name>
</gene>
<dbReference type="OrthoDB" id="540503at2759"/>
<dbReference type="PANTHER" id="PTHR10556:SF28">
    <property type="entry name" value="VERY-LONG-CHAIN ENOYL-COA REDUCTASE"/>
    <property type="match status" value="1"/>
</dbReference>
<name>A0A4V5NDL8_9PEZI</name>
<feature type="region of interest" description="Disordered" evidence="4">
    <location>
        <begin position="1"/>
        <end position="36"/>
    </location>
</feature>
<evidence type="ECO:0000256" key="3">
    <source>
        <dbReference type="ARBA" id="ARBA00023098"/>
    </source>
</evidence>
<dbReference type="AlphaFoldDB" id="A0A4V5NDL8"/>
<feature type="compositionally biased region" description="Basic and acidic residues" evidence="4">
    <location>
        <begin position="19"/>
        <end position="32"/>
    </location>
</feature>
<proteinExistence type="predicted"/>
<keyword evidence="3" id="KW-0443">Lipid metabolism</keyword>
<evidence type="ECO:0000256" key="1">
    <source>
        <dbReference type="ARBA" id="ARBA00022516"/>
    </source>
</evidence>
<sequence length="274" mass="30506">METQESIHKGALAASKAQDQQRHGSWRSRDTGRMQNGETLFDARSDKAEEGIFTCVPSVLTPGRCIPLHRIPVQALEEKAAAGHRGDSQRFTLQPVTLLVRPRGKPIRNLPEAASLTLLSSTADLYQRLAAQSGCSVHRLRIIKGSDGSGLPNSKDVTIDRTGLRDQSTVYVKDLGPQIAWRTVFIVEYLGPLLIHPLLYLLRPYLYNNAPASPSSLQTLSLILISLHFVKRELETLFVHRFSLATMPARNIVKNSAHYWIFAGANLAYWIYAP</sequence>
<dbReference type="InterPro" id="IPR039357">
    <property type="entry name" value="SRD5A/TECR"/>
</dbReference>
<feature type="non-terminal residue" evidence="5">
    <location>
        <position position="274"/>
    </location>
</feature>
<evidence type="ECO:0000256" key="2">
    <source>
        <dbReference type="ARBA" id="ARBA00023002"/>
    </source>
</evidence>
<dbReference type="Proteomes" id="UP000308768">
    <property type="component" value="Unassembled WGS sequence"/>
</dbReference>
<organism evidence="5 6">
    <name type="scientific">Cryomyces minteri</name>
    <dbReference type="NCBI Taxonomy" id="331657"/>
    <lineage>
        <taxon>Eukaryota</taxon>
        <taxon>Fungi</taxon>
        <taxon>Dikarya</taxon>
        <taxon>Ascomycota</taxon>
        <taxon>Pezizomycotina</taxon>
        <taxon>Dothideomycetes</taxon>
        <taxon>Dothideomycetes incertae sedis</taxon>
        <taxon>Cryomyces</taxon>
    </lineage>
</organism>
<comment type="caution">
    <text evidence="5">The sequence shown here is derived from an EMBL/GenBank/DDBJ whole genome shotgun (WGS) entry which is preliminary data.</text>
</comment>
<protein>
    <recommendedName>
        <fullName evidence="7">Very-long-chain enoyl-CoA reductase</fullName>
    </recommendedName>
</protein>
<evidence type="ECO:0000313" key="6">
    <source>
        <dbReference type="Proteomes" id="UP000308768"/>
    </source>
</evidence>
<dbReference type="GO" id="GO:0016491">
    <property type="term" value="F:oxidoreductase activity"/>
    <property type="evidence" value="ECO:0007669"/>
    <property type="project" value="UniProtKB-KW"/>
</dbReference>
<accession>A0A4V5NDL8</accession>
<dbReference type="PANTHER" id="PTHR10556">
    <property type="entry name" value="3-OXO-5-ALPHA-STEROID 4-DEHYDROGENASE"/>
    <property type="match status" value="1"/>
</dbReference>
<keyword evidence="1" id="KW-0444">Lipid biosynthesis</keyword>
<keyword evidence="2" id="KW-0560">Oxidoreductase</keyword>
<reference evidence="5 6" key="1">
    <citation type="submission" date="2017-03" db="EMBL/GenBank/DDBJ databases">
        <title>Genomes of endolithic fungi from Antarctica.</title>
        <authorList>
            <person name="Coleine C."/>
            <person name="Masonjones S."/>
            <person name="Stajich J.E."/>
        </authorList>
    </citation>
    <scope>NUCLEOTIDE SEQUENCE [LARGE SCALE GENOMIC DNA]</scope>
    <source>
        <strain evidence="5 6">CCFEE 5187</strain>
    </source>
</reference>
<evidence type="ECO:0000313" key="5">
    <source>
        <dbReference type="EMBL" id="TKA62849.1"/>
    </source>
</evidence>
<evidence type="ECO:0000256" key="4">
    <source>
        <dbReference type="SAM" id="MobiDB-lite"/>
    </source>
</evidence>
<keyword evidence="6" id="KW-1185">Reference proteome</keyword>
<dbReference type="EMBL" id="NAJN01001491">
    <property type="protein sequence ID" value="TKA62849.1"/>
    <property type="molecule type" value="Genomic_DNA"/>
</dbReference>
<evidence type="ECO:0008006" key="7">
    <source>
        <dbReference type="Google" id="ProtNLM"/>
    </source>
</evidence>
<dbReference type="GO" id="GO:0042761">
    <property type="term" value="P:very long-chain fatty acid biosynthetic process"/>
    <property type="evidence" value="ECO:0007669"/>
    <property type="project" value="TreeGrafter"/>
</dbReference>